<proteinExistence type="predicted"/>
<dbReference type="RefSeq" id="WP_110703583.1">
    <property type="nucleotide sequence ID" value="NZ_QJRO01000021.1"/>
</dbReference>
<name>A0A2V4HZ36_9PSED</name>
<evidence type="ECO:0000313" key="2">
    <source>
        <dbReference type="Proteomes" id="UP000247620"/>
    </source>
</evidence>
<sequence>MPSKRLTLAQEGLVWEIAMEHFGPERLLQIVVELWGAFEFLEHVTVDHLSTDTLNCQVLNILKIAQDRVGAFVPLREATPSVVTLYSRHASDLADGLIARLPMSQLTHKFKGDRIGDEFGI</sequence>
<gene>
    <name evidence="1" type="ORF">DMX07_22130</name>
</gene>
<protein>
    <submittedName>
        <fullName evidence="1">Uncharacterized protein</fullName>
    </submittedName>
</protein>
<dbReference type="EMBL" id="QJRO01000021">
    <property type="protein sequence ID" value="PYB76100.1"/>
    <property type="molecule type" value="Genomic_DNA"/>
</dbReference>
<comment type="caution">
    <text evidence="1">The sequence shown here is derived from an EMBL/GenBank/DDBJ whole genome shotgun (WGS) entry which is preliminary data.</text>
</comment>
<accession>A0A2V4HZ36</accession>
<dbReference type="AlphaFoldDB" id="A0A2V4HZ36"/>
<evidence type="ECO:0000313" key="1">
    <source>
        <dbReference type="EMBL" id="PYB76100.1"/>
    </source>
</evidence>
<dbReference type="Proteomes" id="UP000247620">
    <property type="component" value="Unassembled WGS sequence"/>
</dbReference>
<reference evidence="1 2" key="1">
    <citation type="submission" date="2018-06" db="EMBL/GenBank/DDBJ databases">
        <title>Pseudomonas diversity within urban Lake Michigan freshwaters.</title>
        <authorList>
            <person name="Batrich M."/>
            <person name="Hatzopoulos T."/>
            <person name="Putonti C."/>
        </authorList>
    </citation>
    <scope>NUCLEOTIDE SEQUENCE [LARGE SCALE GENOMIC DNA]</scope>
    <source>
        <strain evidence="1 2">LBp-160603</strain>
    </source>
</reference>
<organism evidence="1 2">
    <name type="scientific">Pseudomonas soli</name>
    <dbReference type="NCBI Taxonomy" id="1306993"/>
    <lineage>
        <taxon>Bacteria</taxon>
        <taxon>Pseudomonadati</taxon>
        <taxon>Pseudomonadota</taxon>
        <taxon>Gammaproteobacteria</taxon>
        <taxon>Pseudomonadales</taxon>
        <taxon>Pseudomonadaceae</taxon>
        <taxon>Pseudomonas</taxon>
    </lineage>
</organism>